<keyword evidence="8" id="KW-1185">Reference proteome</keyword>
<dbReference type="GO" id="GO:0005829">
    <property type="term" value="C:cytosol"/>
    <property type="evidence" value="ECO:0007669"/>
    <property type="project" value="TreeGrafter"/>
</dbReference>
<dbReference type="STRING" id="946362.F2UEX0"/>
<comment type="cofactor">
    <cofactor evidence="1">
        <name>pyridoxal 5'-phosphate</name>
        <dbReference type="ChEBI" id="CHEBI:597326"/>
    </cofactor>
</comment>
<dbReference type="SUPFAM" id="SSF53383">
    <property type="entry name" value="PLP-dependent transferases"/>
    <property type="match status" value="1"/>
</dbReference>
<dbReference type="RefSeq" id="XP_004992223.1">
    <property type="nucleotide sequence ID" value="XM_004992166.1"/>
</dbReference>
<feature type="domain" description="Aromatic amino acid beta-eliminating lyase/threonine aldolase" evidence="6">
    <location>
        <begin position="40"/>
        <end position="324"/>
    </location>
</feature>
<dbReference type="OMA" id="VQTNIVI"/>
<dbReference type="Proteomes" id="UP000007799">
    <property type="component" value="Unassembled WGS sequence"/>
</dbReference>
<dbReference type="Pfam" id="PF01212">
    <property type="entry name" value="Beta_elim_lyase"/>
    <property type="match status" value="1"/>
</dbReference>
<name>F2UEX0_SALR5</name>
<accession>F2UEX0</accession>
<reference evidence="7" key="1">
    <citation type="submission" date="2009-08" db="EMBL/GenBank/DDBJ databases">
        <title>Annotation of Salpingoeca rosetta.</title>
        <authorList>
            <consortium name="The Broad Institute Genome Sequencing Platform"/>
            <person name="Russ C."/>
            <person name="Cuomo C."/>
            <person name="Burger G."/>
            <person name="Gray M.W."/>
            <person name="Holland P.W.H."/>
            <person name="King N."/>
            <person name="Lang F.B.F."/>
            <person name="Roger A.J."/>
            <person name="Ruiz-Trillo I."/>
            <person name="Young S.K."/>
            <person name="Zeng Q."/>
            <person name="Gargeya S."/>
            <person name="Alvarado L."/>
            <person name="Berlin A."/>
            <person name="Chapman S.B."/>
            <person name="Chen Z."/>
            <person name="Freedman E."/>
            <person name="Gellesch M."/>
            <person name="Goldberg J."/>
            <person name="Griggs A."/>
            <person name="Gujja S."/>
            <person name="Heilman E."/>
            <person name="Heiman D."/>
            <person name="Howarth C."/>
            <person name="Mehta T."/>
            <person name="Neiman D."/>
            <person name="Pearson M."/>
            <person name="Roberts A."/>
            <person name="Saif S."/>
            <person name="Shea T."/>
            <person name="Shenoy N."/>
            <person name="Sisk P."/>
            <person name="Stolte C."/>
            <person name="Sykes S."/>
            <person name="White J."/>
            <person name="Yandava C."/>
            <person name="Haas B."/>
            <person name="Nusbaum C."/>
            <person name="Birren B."/>
        </authorList>
    </citation>
    <scope>NUCLEOTIDE SEQUENCE [LARGE SCALE GENOMIC DNA]</scope>
    <source>
        <strain evidence="7">ATCC 50818</strain>
    </source>
</reference>
<dbReference type="Gene3D" id="3.40.640.10">
    <property type="entry name" value="Type I PLP-dependent aspartate aminotransferase-like (Major domain)"/>
    <property type="match status" value="1"/>
</dbReference>
<evidence type="ECO:0000256" key="4">
    <source>
        <dbReference type="ARBA" id="ARBA00023239"/>
    </source>
</evidence>
<evidence type="ECO:0000259" key="6">
    <source>
        <dbReference type="Pfam" id="PF01212"/>
    </source>
</evidence>
<dbReference type="OrthoDB" id="10261951at2759"/>
<dbReference type="Gene3D" id="3.90.1150.10">
    <property type="entry name" value="Aspartate Aminotransferase, domain 1"/>
    <property type="match status" value="1"/>
</dbReference>
<evidence type="ECO:0000256" key="1">
    <source>
        <dbReference type="ARBA" id="ARBA00001933"/>
    </source>
</evidence>
<dbReference type="CDD" id="cd06502">
    <property type="entry name" value="TA_like"/>
    <property type="match status" value="1"/>
</dbReference>
<evidence type="ECO:0000313" key="8">
    <source>
        <dbReference type="Proteomes" id="UP000007799"/>
    </source>
</evidence>
<dbReference type="NCBIfam" id="NF041359">
    <property type="entry name" value="GntG_guanitoxin"/>
    <property type="match status" value="1"/>
</dbReference>
<organism evidence="8">
    <name type="scientific">Salpingoeca rosetta (strain ATCC 50818 / BSB-021)</name>
    <dbReference type="NCBI Taxonomy" id="946362"/>
    <lineage>
        <taxon>Eukaryota</taxon>
        <taxon>Choanoflagellata</taxon>
        <taxon>Craspedida</taxon>
        <taxon>Salpingoecidae</taxon>
        <taxon>Salpingoeca</taxon>
    </lineage>
</organism>
<dbReference type="FunFam" id="3.40.640.10:FF:000030">
    <property type="entry name" value="Low-specificity L-threonine aldolase"/>
    <property type="match status" value="1"/>
</dbReference>
<protein>
    <submittedName>
        <fullName evidence="7">Threonine aldolase</fullName>
    </submittedName>
</protein>
<evidence type="ECO:0000313" key="7">
    <source>
        <dbReference type="EMBL" id="EGD75170.1"/>
    </source>
</evidence>
<sequence>MMTTSLSTTTMRLVRCGVAAVQVGRRALSQQQHHHHAVIDLRSDTVTVPSQRMREAMVTAVVGDDVYGEDPTVNELERYAAELLGKEQALFVPTGCMGNAISIAAHCQRGDELICGDRSHIFNYEGGNASTLFGVAMHPIRNRPDGTFDLEDAHAALRPDDPHFTHSRLVCVENTHNMCGGKVAPLSFINDVRAFCDKHGLKLHMDGARVGNAAAALEVPVSEIVAPVDTVSLCLSKGLGAPVGSIVAGPADFMYHARRTRKLLGGGMRQAGIIAAAGMMALKENLHRMHVDHAHAKELARNLSTMNGIDISLDDVHSNIIVFALDSPLKCADYVAALKERGVLVGLGYDPRVIRAVTHLNVSSEDIEDASERFKVALDDIRAKL</sequence>
<dbReference type="PANTHER" id="PTHR48097">
    <property type="entry name" value="L-THREONINE ALDOLASE-RELATED"/>
    <property type="match status" value="1"/>
</dbReference>
<dbReference type="EMBL" id="GL832971">
    <property type="protein sequence ID" value="EGD75170.1"/>
    <property type="molecule type" value="Genomic_DNA"/>
</dbReference>
<dbReference type="GO" id="GO:0006545">
    <property type="term" value="P:glycine biosynthetic process"/>
    <property type="evidence" value="ECO:0007669"/>
    <property type="project" value="TreeGrafter"/>
</dbReference>
<dbReference type="InterPro" id="IPR023603">
    <property type="entry name" value="Low_specificity_L-TA-like"/>
</dbReference>
<dbReference type="eggNOG" id="KOG1368">
    <property type="taxonomic scope" value="Eukaryota"/>
</dbReference>
<gene>
    <name evidence="7" type="ORF">PTSG_06823</name>
</gene>
<evidence type="ECO:0000256" key="5">
    <source>
        <dbReference type="PIRSR" id="PIRSR017617-1"/>
    </source>
</evidence>
<dbReference type="InterPro" id="IPR001597">
    <property type="entry name" value="ArAA_b-elim_lyase/Thr_aldolase"/>
</dbReference>
<dbReference type="AlphaFoldDB" id="F2UEX0"/>
<dbReference type="NCBIfam" id="NF007825">
    <property type="entry name" value="PRK10534.1"/>
    <property type="match status" value="1"/>
</dbReference>
<dbReference type="PANTHER" id="PTHR48097:SF9">
    <property type="entry name" value="L-THREONINE ALDOLASE"/>
    <property type="match status" value="1"/>
</dbReference>
<dbReference type="GO" id="GO:0006567">
    <property type="term" value="P:L-threonine catabolic process"/>
    <property type="evidence" value="ECO:0007669"/>
    <property type="project" value="TreeGrafter"/>
</dbReference>
<dbReference type="KEGG" id="sre:PTSG_06823"/>
<dbReference type="InParanoid" id="F2UEX0"/>
<keyword evidence="3" id="KW-0663">Pyridoxal phosphate</keyword>
<dbReference type="InterPro" id="IPR015422">
    <property type="entry name" value="PyrdxlP-dep_Trfase_small"/>
</dbReference>
<dbReference type="PIRSF" id="PIRSF017617">
    <property type="entry name" value="Thr_aldolase"/>
    <property type="match status" value="1"/>
</dbReference>
<dbReference type="InterPro" id="IPR015424">
    <property type="entry name" value="PyrdxlP-dep_Trfase"/>
</dbReference>
<dbReference type="InterPro" id="IPR015421">
    <property type="entry name" value="PyrdxlP-dep_Trfase_major"/>
</dbReference>
<proteinExistence type="inferred from homology"/>
<feature type="modified residue" description="N6-(pyridoxal phosphate)lysine" evidence="5">
    <location>
        <position position="237"/>
    </location>
</feature>
<keyword evidence="4" id="KW-0456">Lyase</keyword>
<dbReference type="GeneID" id="16072783"/>
<evidence type="ECO:0000256" key="2">
    <source>
        <dbReference type="ARBA" id="ARBA00006966"/>
    </source>
</evidence>
<evidence type="ECO:0000256" key="3">
    <source>
        <dbReference type="ARBA" id="ARBA00022898"/>
    </source>
</evidence>
<comment type="similarity">
    <text evidence="2">Belongs to the threonine aldolase family.</text>
</comment>
<dbReference type="GO" id="GO:0008732">
    <property type="term" value="F:L-allo-threonine aldolase activity"/>
    <property type="evidence" value="ECO:0007669"/>
    <property type="project" value="TreeGrafter"/>
</dbReference>